<dbReference type="InterPro" id="IPR017930">
    <property type="entry name" value="Myb_dom"/>
</dbReference>
<comment type="caution">
    <text evidence="9">The sequence shown here is derived from an EMBL/GenBank/DDBJ whole genome shotgun (WGS) entry which is preliminary data.</text>
</comment>
<evidence type="ECO:0000256" key="2">
    <source>
        <dbReference type="ARBA" id="ARBA00022737"/>
    </source>
</evidence>
<feature type="domain" description="Myb-like" evidence="7">
    <location>
        <begin position="70"/>
        <end position="120"/>
    </location>
</feature>
<keyword evidence="10" id="KW-1185">Reference proteome</keyword>
<keyword evidence="4" id="KW-0238">DNA-binding</keyword>
<feature type="domain" description="Myb-like" evidence="7">
    <location>
        <begin position="17"/>
        <end position="69"/>
    </location>
</feature>
<name>A0ABD1BXU1_CARAN</name>
<comment type="subcellular location">
    <subcellularLocation>
        <location evidence="1">Nucleus</location>
    </subcellularLocation>
</comment>
<dbReference type="PROSITE" id="PS51294">
    <property type="entry name" value="HTH_MYB"/>
    <property type="match status" value="2"/>
</dbReference>
<evidence type="ECO:0000256" key="6">
    <source>
        <dbReference type="ARBA" id="ARBA00023242"/>
    </source>
</evidence>
<feature type="domain" description="HTH myb-type" evidence="8">
    <location>
        <begin position="70"/>
        <end position="124"/>
    </location>
</feature>
<dbReference type="GO" id="GO:0003677">
    <property type="term" value="F:DNA binding"/>
    <property type="evidence" value="ECO:0007669"/>
    <property type="project" value="UniProtKB-KW"/>
</dbReference>
<dbReference type="AlphaFoldDB" id="A0ABD1BXU1"/>
<proteinExistence type="predicted"/>
<reference evidence="9 10" key="1">
    <citation type="submission" date="2024-04" db="EMBL/GenBank/DDBJ databases">
        <title>Genome assembly C_amara_ONT_v2.</title>
        <authorList>
            <person name="Yant L."/>
            <person name="Moore C."/>
            <person name="Slenker M."/>
        </authorList>
    </citation>
    <scope>NUCLEOTIDE SEQUENCE [LARGE SCALE GENOMIC DNA]</scope>
    <source>
        <tissue evidence="9">Leaf</tissue>
    </source>
</reference>
<dbReference type="Pfam" id="PF00249">
    <property type="entry name" value="Myb_DNA-binding"/>
    <property type="match status" value="2"/>
</dbReference>
<dbReference type="EMBL" id="JBANAX010000114">
    <property type="protein sequence ID" value="KAL1221904.1"/>
    <property type="molecule type" value="Genomic_DNA"/>
</dbReference>
<dbReference type="Proteomes" id="UP001558713">
    <property type="component" value="Unassembled WGS sequence"/>
</dbReference>
<keyword evidence="3" id="KW-0805">Transcription regulation</keyword>
<dbReference type="SMART" id="SM00717">
    <property type="entry name" value="SANT"/>
    <property type="match status" value="2"/>
</dbReference>
<organism evidence="9 10">
    <name type="scientific">Cardamine amara subsp. amara</name>
    <dbReference type="NCBI Taxonomy" id="228776"/>
    <lineage>
        <taxon>Eukaryota</taxon>
        <taxon>Viridiplantae</taxon>
        <taxon>Streptophyta</taxon>
        <taxon>Embryophyta</taxon>
        <taxon>Tracheophyta</taxon>
        <taxon>Spermatophyta</taxon>
        <taxon>Magnoliopsida</taxon>
        <taxon>eudicotyledons</taxon>
        <taxon>Gunneridae</taxon>
        <taxon>Pentapetalae</taxon>
        <taxon>rosids</taxon>
        <taxon>malvids</taxon>
        <taxon>Brassicales</taxon>
        <taxon>Brassicaceae</taxon>
        <taxon>Cardamineae</taxon>
        <taxon>Cardamine</taxon>
    </lineage>
</organism>
<evidence type="ECO:0000256" key="4">
    <source>
        <dbReference type="ARBA" id="ARBA00023125"/>
    </source>
</evidence>
<dbReference type="GO" id="GO:0005634">
    <property type="term" value="C:nucleus"/>
    <property type="evidence" value="ECO:0007669"/>
    <property type="project" value="UniProtKB-SubCell"/>
</dbReference>
<dbReference type="FunFam" id="1.10.10.60:FF:000011">
    <property type="entry name" value="Myb transcription factor"/>
    <property type="match status" value="1"/>
</dbReference>
<keyword evidence="5" id="KW-0804">Transcription</keyword>
<keyword evidence="6" id="KW-0539">Nucleus</keyword>
<dbReference type="InterPro" id="IPR001005">
    <property type="entry name" value="SANT/Myb"/>
</dbReference>
<keyword evidence="2" id="KW-0677">Repeat</keyword>
<dbReference type="CDD" id="cd00167">
    <property type="entry name" value="SANT"/>
    <property type="match status" value="2"/>
</dbReference>
<feature type="domain" description="HTH myb-type" evidence="8">
    <location>
        <begin position="17"/>
        <end position="69"/>
    </location>
</feature>
<gene>
    <name evidence="9" type="ORF">V5N11_032401</name>
</gene>
<evidence type="ECO:0000256" key="5">
    <source>
        <dbReference type="ARBA" id="ARBA00023163"/>
    </source>
</evidence>
<dbReference type="InterPro" id="IPR044676">
    <property type="entry name" value="EOBI/EOBII-like_plant"/>
</dbReference>
<dbReference type="PROSITE" id="PS50090">
    <property type="entry name" value="MYB_LIKE"/>
    <property type="match status" value="2"/>
</dbReference>
<evidence type="ECO:0000259" key="8">
    <source>
        <dbReference type="PROSITE" id="PS51294"/>
    </source>
</evidence>
<dbReference type="PANTHER" id="PTHR45675">
    <property type="entry name" value="MYB TRANSCRIPTION FACTOR-RELATED-RELATED"/>
    <property type="match status" value="1"/>
</dbReference>
<evidence type="ECO:0000313" key="10">
    <source>
        <dbReference type="Proteomes" id="UP001558713"/>
    </source>
</evidence>
<sequence>MENSMKKKKSFIKETEDEELRRGPWTLEEDTLLTNYILHNGEGRWNYVAKCAGLKRTGKSCRLRWLNYLKPDIRRGNLTPQEQLLILELHSKWGNRWSKIAQYLPGRTDNEIKNYWRTRVQKQARQLNIESNSDKFFDAVRSFWVPRLIEKMEQNSSTTTYCCPQNINNNNYNNDSLLLPSQSHDSMTMMSIQKDTDNFSGHNSGFSNMDGSTSTSTFKSELIMTVPPFMDHNNNIMDSSLMCFHEGYGQEFGGYDVPGMEGYMGNSDISMECHVAGSYSVYEDVTQDPMWNMDDIWQFRE</sequence>
<evidence type="ECO:0000256" key="3">
    <source>
        <dbReference type="ARBA" id="ARBA00023015"/>
    </source>
</evidence>
<dbReference type="PANTHER" id="PTHR45675:SF30">
    <property type="entry name" value="TRANSCRIPTION FACTOR MYB62"/>
    <property type="match status" value="1"/>
</dbReference>
<dbReference type="InterPro" id="IPR009057">
    <property type="entry name" value="Homeodomain-like_sf"/>
</dbReference>
<evidence type="ECO:0000259" key="7">
    <source>
        <dbReference type="PROSITE" id="PS50090"/>
    </source>
</evidence>
<accession>A0ABD1BXU1</accession>
<evidence type="ECO:0000256" key="1">
    <source>
        <dbReference type="ARBA" id="ARBA00004123"/>
    </source>
</evidence>
<dbReference type="SUPFAM" id="SSF46689">
    <property type="entry name" value="Homeodomain-like"/>
    <property type="match status" value="1"/>
</dbReference>
<dbReference type="FunFam" id="1.10.10.60:FF:000107">
    <property type="entry name" value="MYB transcription factor"/>
    <property type="match status" value="1"/>
</dbReference>
<evidence type="ECO:0000313" key="9">
    <source>
        <dbReference type="EMBL" id="KAL1221904.1"/>
    </source>
</evidence>
<dbReference type="Gene3D" id="1.10.10.60">
    <property type="entry name" value="Homeodomain-like"/>
    <property type="match status" value="2"/>
</dbReference>
<protein>
    <submittedName>
        <fullName evidence="9">Transcription factor MYB62</fullName>
    </submittedName>
</protein>